<dbReference type="PANTHER" id="PTHR46796">
    <property type="entry name" value="HTH-TYPE TRANSCRIPTIONAL ACTIVATOR RHAS-RELATED"/>
    <property type="match status" value="1"/>
</dbReference>
<dbReference type="InterPro" id="IPR018060">
    <property type="entry name" value="HTH_AraC"/>
</dbReference>
<evidence type="ECO:0000256" key="3">
    <source>
        <dbReference type="ARBA" id="ARBA00023163"/>
    </source>
</evidence>
<evidence type="ECO:0000259" key="4">
    <source>
        <dbReference type="PROSITE" id="PS01124"/>
    </source>
</evidence>
<dbReference type="PANTHER" id="PTHR46796:SF7">
    <property type="entry name" value="ARAC FAMILY TRANSCRIPTIONAL REGULATOR"/>
    <property type="match status" value="1"/>
</dbReference>
<dbReference type="Proteomes" id="UP000007123">
    <property type="component" value="Unassembled WGS sequence"/>
</dbReference>
<dbReference type="GO" id="GO:0003700">
    <property type="term" value="F:DNA-binding transcription factor activity"/>
    <property type="evidence" value="ECO:0007669"/>
    <property type="project" value="InterPro"/>
</dbReference>
<organism evidence="5 6">
    <name type="scientific">Agrobacterium albertimagni AOL15</name>
    <dbReference type="NCBI Taxonomy" id="1156935"/>
    <lineage>
        <taxon>Bacteria</taxon>
        <taxon>Pseudomonadati</taxon>
        <taxon>Pseudomonadota</taxon>
        <taxon>Alphaproteobacteria</taxon>
        <taxon>Hyphomicrobiales</taxon>
        <taxon>Rhizobiaceae</taxon>
        <taxon>Rhizobium/Agrobacterium group</taxon>
        <taxon>Agrobacterium</taxon>
    </lineage>
</organism>
<dbReference type="AlphaFoldDB" id="K2QKE7"/>
<dbReference type="InterPro" id="IPR032783">
    <property type="entry name" value="AraC_lig"/>
</dbReference>
<dbReference type="Pfam" id="PF12833">
    <property type="entry name" value="HTH_18"/>
    <property type="match status" value="1"/>
</dbReference>
<dbReference type="SMART" id="SM00342">
    <property type="entry name" value="HTH_ARAC"/>
    <property type="match status" value="1"/>
</dbReference>
<dbReference type="Gene3D" id="1.10.10.60">
    <property type="entry name" value="Homeodomain-like"/>
    <property type="match status" value="1"/>
</dbReference>
<dbReference type="PATRIC" id="fig|1156935.5.peg.159"/>
<dbReference type="PROSITE" id="PS01124">
    <property type="entry name" value="HTH_ARAC_FAMILY_2"/>
    <property type="match status" value="1"/>
</dbReference>
<comment type="caution">
    <text evidence="5">The sequence shown here is derived from an EMBL/GenBank/DDBJ whole genome shotgun (WGS) entry which is preliminary data.</text>
</comment>
<feature type="domain" description="HTH araC/xylS-type" evidence="4">
    <location>
        <begin position="212"/>
        <end position="310"/>
    </location>
</feature>
<evidence type="ECO:0000313" key="6">
    <source>
        <dbReference type="Proteomes" id="UP000007123"/>
    </source>
</evidence>
<protein>
    <submittedName>
        <fullName evidence="5">AraC family transcriptional regulator</fullName>
    </submittedName>
</protein>
<name>K2QKE7_9HYPH</name>
<keyword evidence="1" id="KW-0805">Transcription regulation</keyword>
<evidence type="ECO:0000256" key="1">
    <source>
        <dbReference type="ARBA" id="ARBA00023015"/>
    </source>
</evidence>
<dbReference type="SUPFAM" id="SSF46689">
    <property type="entry name" value="Homeodomain-like"/>
    <property type="match status" value="2"/>
</dbReference>
<keyword evidence="3" id="KW-0804">Transcription</keyword>
<dbReference type="InterPro" id="IPR018062">
    <property type="entry name" value="HTH_AraC-typ_CS"/>
</dbReference>
<dbReference type="GO" id="GO:0043565">
    <property type="term" value="F:sequence-specific DNA binding"/>
    <property type="evidence" value="ECO:0007669"/>
    <property type="project" value="InterPro"/>
</dbReference>
<dbReference type="eggNOG" id="COG2207">
    <property type="taxonomic scope" value="Bacteria"/>
</dbReference>
<accession>K2QKE7</accession>
<evidence type="ECO:0000256" key="2">
    <source>
        <dbReference type="ARBA" id="ARBA00023125"/>
    </source>
</evidence>
<dbReference type="InterPro" id="IPR050204">
    <property type="entry name" value="AraC_XylS_family_regulators"/>
</dbReference>
<dbReference type="InterPro" id="IPR009057">
    <property type="entry name" value="Homeodomain-like_sf"/>
</dbReference>
<evidence type="ECO:0000313" key="5">
    <source>
        <dbReference type="EMBL" id="EKF61696.1"/>
    </source>
</evidence>
<gene>
    <name evidence="5" type="ORF">QWE_00800</name>
</gene>
<reference evidence="5 6" key="1">
    <citation type="journal article" date="2012" name="J. Bacteriol.">
        <title>Draft Genome Sequence of Agrobacterium albertimagni Strain AOL15.</title>
        <authorList>
            <person name="Trimble W.L."/>
            <person name="Phung le T."/>
            <person name="Meyer F."/>
            <person name="Gilbert J.A."/>
            <person name="Silver S."/>
        </authorList>
    </citation>
    <scope>NUCLEOTIDE SEQUENCE [LARGE SCALE GENOMIC DNA]</scope>
    <source>
        <strain evidence="5 6">AOL15</strain>
    </source>
</reference>
<keyword evidence="6" id="KW-1185">Reference proteome</keyword>
<sequence>MADLVPDILSDVLDVLQPRDCVAAGLDAGGNWSIRYGPHAGMKCIGIVKGSCWLVLDGQRTPVRLGEGDCVMLPHGKAFVLSASGARIGDAAETVHSAPAHGDTALLGSGGDFYMIGARFLLSGLASELLMASLADVIVIPGGDKDNSASGETVRWALTRIATELRHRRPGCASFIEHLSHVLLIELMRCHLDGDNEEQIGWTAAISDPFLRPAFVAMHRDLSSPWTVATLAKRAGLSRTAFAVRFARLVGRSPMSYLTLWRMLWAAKRLDRDGATVAEASAEVGYSSESAFTAAFRRTLGKTPRRLAARRVISTSGQR</sequence>
<dbReference type="EMBL" id="ALJF01000001">
    <property type="protein sequence ID" value="EKF61696.1"/>
    <property type="molecule type" value="Genomic_DNA"/>
</dbReference>
<keyword evidence="2" id="KW-0238">DNA-binding</keyword>
<proteinExistence type="predicted"/>
<dbReference type="Pfam" id="PF12852">
    <property type="entry name" value="Cupin_6"/>
    <property type="match status" value="1"/>
</dbReference>
<dbReference type="PROSITE" id="PS00041">
    <property type="entry name" value="HTH_ARAC_FAMILY_1"/>
    <property type="match status" value="1"/>
</dbReference>
<dbReference type="STRING" id="1156935.QWE_00800"/>